<dbReference type="Proteomes" id="UP001497512">
    <property type="component" value="Chromosome 3"/>
</dbReference>
<evidence type="ECO:0000313" key="1">
    <source>
        <dbReference type="EMBL" id="CAK9219893.1"/>
    </source>
</evidence>
<name>A0ABP0UEQ7_9BRYO</name>
<dbReference type="EMBL" id="OZ019895">
    <property type="protein sequence ID" value="CAK9219893.1"/>
    <property type="molecule type" value="Genomic_DNA"/>
</dbReference>
<organism evidence="1 2">
    <name type="scientific">Sphagnum troendelagicum</name>
    <dbReference type="NCBI Taxonomy" id="128251"/>
    <lineage>
        <taxon>Eukaryota</taxon>
        <taxon>Viridiplantae</taxon>
        <taxon>Streptophyta</taxon>
        <taxon>Embryophyta</taxon>
        <taxon>Bryophyta</taxon>
        <taxon>Sphagnophytina</taxon>
        <taxon>Sphagnopsida</taxon>
        <taxon>Sphagnales</taxon>
        <taxon>Sphagnaceae</taxon>
        <taxon>Sphagnum</taxon>
    </lineage>
</organism>
<evidence type="ECO:0000313" key="2">
    <source>
        <dbReference type="Proteomes" id="UP001497512"/>
    </source>
</evidence>
<sequence length="106" mass="11994">MPFSAAAWSSTELTLVPLPDAPWNTTVPPWTLSSLPDAQWNATVRPKFALGKLSQPKCCHHNIKLFSKEHQSPSNQIQLERTIGTSRALPGDPFAWCWGRWWKKVI</sequence>
<reference evidence="1" key="1">
    <citation type="submission" date="2024-02" db="EMBL/GenBank/DDBJ databases">
        <authorList>
            <consortium name="ELIXIR-Norway"/>
            <consortium name="Elixir Norway"/>
        </authorList>
    </citation>
    <scope>NUCLEOTIDE SEQUENCE</scope>
</reference>
<protein>
    <submittedName>
        <fullName evidence="1">Uncharacterized protein</fullName>
    </submittedName>
</protein>
<gene>
    <name evidence="1" type="ORF">CSSPTR1EN2_LOCUS14962</name>
</gene>
<accession>A0ABP0UEQ7</accession>
<keyword evidence="2" id="KW-1185">Reference proteome</keyword>
<proteinExistence type="predicted"/>